<dbReference type="Gene3D" id="1.25.40.10">
    <property type="entry name" value="Tetratricopeptide repeat domain"/>
    <property type="match status" value="1"/>
</dbReference>
<evidence type="ECO:0000313" key="2">
    <source>
        <dbReference type="EMBL" id="GAI00498.1"/>
    </source>
</evidence>
<gene>
    <name evidence="2" type="ORF">S03H2_69841</name>
</gene>
<name>X1K1V7_9ZZZZ</name>
<sequence length="132" mass="15807">IEKQEKLIKQEELNLITDKMKGKAFNALEIAQSHLRKGNFDDAIKSYHDAAKIFEEINWKDEIKLIQNSINVIEERKREAELQKQREFAEVIDQEKLEKAFQEQIAKETKIQQEELKHKEIVLRNREKEITY</sequence>
<dbReference type="InterPro" id="IPR011990">
    <property type="entry name" value="TPR-like_helical_dom_sf"/>
</dbReference>
<comment type="caution">
    <text evidence="2">The sequence shown here is derived from an EMBL/GenBank/DDBJ whole genome shotgun (WGS) entry which is preliminary data.</text>
</comment>
<proteinExistence type="predicted"/>
<feature type="non-terminal residue" evidence="2">
    <location>
        <position position="132"/>
    </location>
</feature>
<feature type="coiled-coil region" evidence="1">
    <location>
        <begin position="63"/>
        <end position="90"/>
    </location>
</feature>
<dbReference type="AlphaFoldDB" id="X1K1V7"/>
<reference evidence="2" key="1">
    <citation type="journal article" date="2014" name="Front. Microbiol.">
        <title>High frequency of phylogenetically diverse reductive dehalogenase-homologous genes in deep subseafloor sedimentary metagenomes.</title>
        <authorList>
            <person name="Kawai M."/>
            <person name="Futagami T."/>
            <person name="Toyoda A."/>
            <person name="Takaki Y."/>
            <person name="Nishi S."/>
            <person name="Hori S."/>
            <person name="Arai W."/>
            <person name="Tsubouchi T."/>
            <person name="Morono Y."/>
            <person name="Uchiyama I."/>
            <person name="Ito T."/>
            <person name="Fujiyama A."/>
            <person name="Inagaki F."/>
            <person name="Takami H."/>
        </authorList>
    </citation>
    <scope>NUCLEOTIDE SEQUENCE</scope>
    <source>
        <strain evidence="2">Expedition CK06-06</strain>
    </source>
</reference>
<feature type="non-terminal residue" evidence="2">
    <location>
        <position position="1"/>
    </location>
</feature>
<evidence type="ECO:0000256" key="1">
    <source>
        <dbReference type="SAM" id="Coils"/>
    </source>
</evidence>
<dbReference type="EMBL" id="BARU01046244">
    <property type="protein sequence ID" value="GAI00498.1"/>
    <property type="molecule type" value="Genomic_DNA"/>
</dbReference>
<protein>
    <submittedName>
        <fullName evidence="2">Uncharacterized protein</fullName>
    </submittedName>
</protein>
<keyword evidence="1" id="KW-0175">Coiled coil</keyword>
<organism evidence="2">
    <name type="scientific">marine sediment metagenome</name>
    <dbReference type="NCBI Taxonomy" id="412755"/>
    <lineage>
        <taxon>unclassified sequences</taxon>
        <taxon>metagenomes</taxon>
        <taxon>ecological metagenomes</taxon>
    </lineage>
</organism>
<accession>X1K1V7</accession>